<dbReference type="GeneID" id="54562373"/>
<dbReference type="InterPro" id="IPR056024">
    <property type="entry name" value="DUF7605"/>
</dbReference>
<feature type="compositionally biased region" description="Acidic residues" evidence="1">
    <location>
        <begin position="53"/>
        <end position="69"/>
    </location>
</feature>
<evidence type="ECO:0000313" key="3">
    <source>
        <dbReference type="EMBL" id="KAF2160980.1"/>
    </source>
</evidence>
<evidence type="ECO:0000313" key="4">
    <source>
        <dbReference type="Proteomes" id="UP000799537"/>
    </source>
</evidence>
<feature type="domain" description="DUF7605" evidence="2">
    <location>
        <begin position="653"/>
        <end position="815"/>
    </location>
</feature>
<dbReference type="OrthoDB" id="3598281at2759"/>
<dbReference type="Gene3D" id="3.40.50.300">
    <property type="entry name" value="P-loop containing nucleotide triphosphate hydrolases"/>
    <property type="match status" value="1"/>
</dbReference>
<dbReference type="InterPro" id="IPR027417">
    <property type="entry name" value="P-loop_NTPase"/>
</dbReference>
<accession>A0A6A6C474</accession>
<dbReference type="RefSeq" id="XP_033661869.1">
    <property type="nucleotide sequence ID" value="XM_033809101.1"/>
</dbReference>
<protein>
    <recommendedName>
        <fullName evidence="2">DUF7605 domain-containing protein</fullName>
    </recommendedName>
</protein>
<gene>
    <name evidence="3" type="ORF">M409DRAFT_28586</name>
</gene>
<feature type="compositionally biased region" description="Basic residues" evidence="1">
    <location>
        <begin position="457"/>
        <end position="467"/>
    </location>
</feature>
<evidence type="ECO:0000256" key="1">
    <source>
        <dbReference type="SAM" id="MobiDB-lite"/>
    </source>
</evidence>
<sequence length="912" mass="103750">MANTNSRTQLGGERPLEEYSDVGGGEKHTINTFMDLTLGDDQDVGGDDKADETMDTISDAEEDESDEETGYCEKMEALPTCAAFDSGTPKVKAKLVELADKANDLFECNSCTSPDAERLYNKLNKVRTIPEPERKMIGLIGNAGQGKSSCINSINDISKLAKAVSAGKSVTFVVSLYEKVAASQKHDFSARIEYFDIEAVKKMLEDAIMDFQAYFNEADKNWDNEEKKNRKKRAMTTVSLFRAVFCDLTNFRTDGDAERWLNELCSFPNEVEEKAQGFVDLVEGRMNSRFGDSERVIYQDAMNQHDLRSWLDPNLSEDNVGEEPLLWPFVKQVRIGVRGSRMLDHWTLADLPGVTDTNQVRVDATLNHIRQCDHLWIFDDVARIVTNGNVVNHLDKYGKMFKDNFAVIATKCDEGVDTELVREMTRNSRALKYCPDLAEREERWEDINGALKDKISRLSRKKQKKSKTSASPQEGDPERLQRSLKKTDDEWWELIVNARNHAIGRELWDACRKCLPPTHYLKVFAISNTQYESLKSGDGRAYFQLSAKGTGIPKLRVYYLSAAAQPFFQSLLNFVNHDFGVFIEGCKLFVRNDPVEGRNELISVTKDAQQKIQTALNDYSREVRMEANRKVFRSLRANQRQYTLQAWEIVDDTLSSHAWATLKVFIRHHGNHSTPAMPDKQWNVLFTEQARGHVVQNWESYIPDLKQKWKLLEGTTFSELESIFKLLKSKARHPDSPMHTFAASLESRTNGVRETFTAAEESLEGDLRRIYNDATVDGPTNFFMQAMVPAYVACKKISGNGCRDRWLEVLKDHLAVANEGTPFEKLADLMQAAINAAVLKQVAQLQESIDKTLTLILEDFASGATEVEQSDAEEGLREDLKDWLPGVIQEYDICRQMLREVRKRCFKEIFVD</sequence>
<dbReference type="PANTHER" id="PTHR36681:SF3">
    <property type="entry name" value="NUCLEAR GTPASE, GERMINAL CENTER-ASSOCIATED, TANDEM DUPLICATE 3"/>
    <property type="match status" value="1"/>
</dbReference>
<name>A0A6A6C474_ZASCE</name>
<keyword evidence="4" id="KW-1185">Reference proteome</keyword>
<dbReference type="AlphaFoldDB" id="A0A6A6C474"/>
<feature type="region of interest" description="Disordered" evidence="1">
    <location>
        <begin position="457"/>
        <end position="482"/>
    </location>
</feature>
<dbReference type="Proteomes" id="UP000799537">
    <property type="component" value="Unassembled WGS sequence"/>
</dbReference>
<dbReference type="SUPFAM" id="SSF52540">
    <property type="entry name" value="P-loop containing nucleoside triphosphate hydrolases"/>
    <property type="match status" value="1"/>
</dbReference>
<dbReference type="PANTHER" id="PTHR36681">
    <property type="entry name" value="NUCLEAR GTPASE, GERMINAL CENTER-ASSOCIATED, TANDEM DUPLICATE 3"/>
    <property type="match status" value="1"/>
</dbReference>
<dbReference type="EMBL" id="ML993622">
    <property type="protein sequence ID" value="KAF2160980.1"/>
    <property type="molecule type" value="Genomic_DNA"/>
</dbReference>
<organism evidence="3 4">
    <name type="scientific">Zasmidium cellare ATCC 36951</name>
    <dbReference type="NCBI Taxonomy" id="1080233"/>
    <lineage>
        <taxon>Eukaryota</taxon>
        <taxon>Fungi</taxon>
        <taxon>Dikarya</taxon>
        <taxon>Ascomycota</taxon>
        <taxon>Pezizomycotina</taxon>
        <taxon>Dothideomycetes</taxon>
        <taxon>Dothideomycetidae</taxon>
        <taxon>Mycosphaerellales</taxon>
        <taxon>Mycosphaerellaceae</taxon>
        <taxon>Zasmidium</taxon>
    </lineage>
</organism>
<reference evidence="3" key="1">
    <citation type="journal article" date="2020" name="Stud. Mycol.">
        <title>101 Dothideomycetes genomes: a test case for predicting lifestyles and emergence of pathogens.</title>
        <authorList>
            <person name="Haridas S."/>
            <person name="Albert R."/>
            <person name="Binder M."/>
            <person name="Bloem J."/>
            <person name="Labutti K."/>
            <person name="Salamov A."/>
            <person name="Andreopoulos B."/>
            <person name="Baker S."/>
            <person name="Barry K."/>
            <person name="Bills G."/>
            <person name="Bluhm B."/>
            <person name="Cannon C."/>
            <person name="Castanera R."/>
            <person name="Culley D."/>
            <person name="Daum C."/>
            <person name="Ezra D."/>
            <person name="Gonzalez J."/>
            <person name="Henrissat B."/>
            <person name="Kuo A."/>
            <person name="Liang C."/>
            <person name="Lipzen A."/>
            <person name="Lutzoni F."/>
            <person name="Magnuson J."/>
            <person name="Mondo S."/>
            <person name="Nolan M."/>
            <person name="Ohm R."/>
            <person name="Pangilinan J."/>
            <person name="Park H.-J."/>
            <person name="Ramirez L."/>
            <person name="Alfaro M."/>
            <person name="Sun H."/>
            <person name="Tritt A."/>
            <person name="Yoshinaga Y."/>
            <person name="Zwiers L.-H."/>
            <person name="Turgeon B."/>
            <person name="Goodwin S."/>
            <person name="Spatafora J."/>
            <person name="Crous P."/>
            <person name="Grigoriev I."/>
        </authorList>
    </citation>
    <scope>NUCLEOTIDE SEQUENCE</scope>
    <source>
        <strain evidence="3">ATCC 36951</strain>
    </source>
</reference>
<dbReference type="Pfam" id="PF24564">
    <property type="entry name" value="DUF7605"/>
    <property type="match status" value="1"/>
</dbReference>
<proteinExistence type="predicted"/>
<evidence type="ECO:0000259" key="2">
    <source>
        <dbReference type="Pfam" id="PF24564"/>
    </source>
</evidence>
<feature type="region of interest" description="Disordered" evidence="1">
    <location>
        <begin position="1"/>
        <end position="69"/>
    </location>
</feature>